<evidence type="ECO:0000256" key="1">
    <source>
        <dbReference type="SAM" id="MobiDB-lite"/>
    </source>
</evidence>
<evidence type="ECO:0000259" key="2">
    <source>
        <dbReference type="PROSITE" id="PS51021"/>
    </source>
</evidence>
<feature type="compositionally biased region" description="Low complexity" evidence="1">
    <location>
        <begin position="321"/>
        <end position="338"/>
    </location>
</feature>
<proteinExistence type="predicted"/>
<accession>A0A423VSR7</accession>
<name>A0A423VSR7_9PEZI</name>
<dbReference type="Proteomes" id="UP000283895">
    <property type="component" value="Unassembled WGS sequence"/>
</dbReference>
<dbReference type="InterPro" id="IPR004148">
    <property type="entry name" value="BAR_dom"/>
</dbReference>
<dbReference type="STRING" id="356882.A0A423VSR7"/>
<feature type="domain" description="BAR" evidence="2">
    <location>
        <begin position="15"/>
        <end position="238"/>
    </location>
</feature>
<dbReference type="EMBL" id="LKEA01000042">
    <property type="protein sequence ID" value="ROV94050.1"/>
    <property type="molecule type" value="Genomic_DNA"/>
</dbReference>
<protein>
    <recommendedName>
        <fullName evidence="2">BAR domain-containing protein</fullName>
    </recommendedName>
</protein>
<gene>
    <name evidence="3" type="ORF">VMCG_08256</name>
</gene>
<dbReference type="PROSITE" id="PS51021">
    <property type="entry name" value="BAR"/>
    <property type="match status" value="1"/>
</dbReference>
<comment type="caution">
    <text evidence="3">The sequence shown here is derived from an EMBL/GenBank/DDBJ whole genome shotgun (WGS) entry which is preliminary data.</text>
</comment>
<feature type="compositionally biased region" description="Polar residues" evidence="1">
    <location>
        <begin position="388"/>
        <end position="403"/>
    </location>
</feature>
<reference evidence="3 4" key="1">
    <citation type="submission" date="2015-09" db="EMBL/GenBank/DDBJ databases">
        <title>Host preference determinants of Valsa canker pathogens revealed by comparative genomics.</title>
        <authorList>
            <person name="Yin Z."/>
            <person name="Huang L."/>
        </authorList>
    </citation>
    <scope>NUCLEOTIDE SEQUENCE [LARGE SCALE GENOMIC DNA]</scope>
    <source>
        <strain evidence="3 4">03-1</strain>
    </source>
</reference>
<feature type="compositionally biased region" description="Pro residues" evidence="1">
    <location>
        <begin position="411"/>
        <end position="428"/>
    </location>
</feature>
<evidence type="ECO:0000313" key="4">
    <source>
        <dbReference type="Proteomes" id="UP000283895"/>
    </source>
</evidence>
<dbReference type="SMART" id="SM00721">
    <property type="entry name" value="BAR"/>
    <property type="match status" value="1"/>
</dbReference>
<dbReference type="AlphaFoldDB" id="A0A423VSR7"/>
<dbReference type="Gene3D" id="1.20.1270.60">
    <property type="entry name" value="Arfaptin homology (AH) domain/BAR domain"/>
    <property type="match status" value="1"/>
</dbReference>
<feature type="compositionally biased region" description="Polar residues" evidence="1">
    <location>
        <begin position="288"/>
        <end position="300"/>
    </location>
</feature>
<feature type="region of interest" description="Disordered" evidence="1">
    <location>
        <begin position="231"/>
        <end position="435"/>
    </location>
</feature>
<dbReference type="SUPFAM" id="SSF103657">
    <property type="entry name" value="BAR/IMD domain-like"/>
    <property type="match status" value="1"/>
</dbReference>
<feature type="compositionally biased region" description="Low complexity" evidence="1">
    <location>
        <begin position="247"/>
        <end position="268"/>
    </location>
</feature>
<dbReference type="InterPro" id="IPR027267">
    <property type="entry name" value="AH/BAR_dom_sf"/>
</dbReference>
<evidence type="ECO:0000313" key="3">
    <source>
        <dbReference type="EMBL" id="ROV94050.1"/>
    </source>
</evidence>
<keyword evidence="4" id="KW-1185">Reference proteome</keyword>
<dbReference type="Pfam" id="PF03114">
    <property type="entry name" value="BAR"/>
    <property type="match status" value="1"/>
</dbReference>
<dbReference type="OrthoDB" id="14167at2759"/>
<dbReference type="GO" id="GO:0005737">
    <property type="term" value="C:cytoplasm"/>
    <property type="evidence" value="ECO:0007669"/>
    <property type="project" value="InterPro"/>
</dbReference>
<organism evidence="3 4">
    <name type="scientific">Cytospora schulzeri</name>
    <dbReference type="NCBI Taxonomy" id="448051"/>
    <lineage>
        <taxon>Eukaryota</taxon>
        <taxon>Fungi</taxon>
        <taxon>Dikarya</taxon>
        <taxon>Ascomycota</taxon>
        <taxon>Pezizomycotina</taxon>
        <taxon>Sordariomycetes</taxon>
        <taxon>Sordariomycetidae</taxon>
        <taxon>Diaporthales</taxon>
        <taxon>Cytosporaceae</taxon>
        <taxon>Cytospora</taxon>
    </lineage>
</organism>
<sequence>MNFTKKFDRAFQWAGEKMGGEAKTSMSEDFKALETEMALRFDGMIKMQASMNEYVKWLTRRSEGFGDKEKGVPASVLGRTMISHGEDFDNDSDFGNCLIAMGRGNERLANIQEQYAQESTTQWLESLERSLAMMKEYQAARKKLESRRLALDTSTTKMQKAKRDDFRVEEELRTAKAKYEESAEDVYRRMQDIKEAESDSIRDLTHFMDAELDYHERCAEEMRRVRRSWAVGSNSPADYGGRRPSGRSRSNTADLSSSRLALSRTNSNIYEEDETDEIPAQSMRVPIRSQSRISNASQVSDRPDMPPRPGVSRINTQQSERTLGASLSRTTSATTTSTPLSQAPMNVGSLRGQLRPTGNSRASAMDVFGDNDGDDTGSSGSPDFAPSPATSYGSLSRTSTAGTTGVMGKKAPPPPPPSRTKKPAPPVPMRREVGY</sequence>
<dbReference type="CDD" id="cd07593">
    <property type="entry name" value="BAR_MUG137_fungi"/>
    <property type="match status" value="1"/>
</dbReference>